<dbReference type="InterPro" id="IPR019269">
    <property type="entry name" value="BLOC1_su2"/>
</dbReference>
<dbReference type="GO" id="GO:0000930">
    <property type="term" value="C:gamma-tubulin complex"/>
    <property type="evidence" value="ECO:0007669"/>
    <property type="project" value="TreeGrafter"/>
</dbReference>
<dbReference type="AlphaFoldDB" id="A0A2T9ZGN1"/>
<dbReference type="GO" id="GO:0032418">
    <property type="term" value="P:lysosome localization"/>
    <property type="evidence" value="ECO:0007669"/>
    <property type="project" value="TreeGrafter"/>
</dbReference>
<dbReference type="GO" id="GO:0099078">
    <property type="term" value="C:BORC complex"/>
    <property type="evidence" value="ECO:0007669"/>
    <property type="project" value="TreeGrafter"/>
</dbReference>
<dbReference type="EMBL" id="MBFS01003339">
    <property type="protein sequence ID" value="PVU87221.1"/>
    <property type="molecule type" value="Genomic_DNA"/>
</dbReference>
<dbReference type="Pfam" id="PF10046">
    <property type="entry name" value="BLOC1_2"/>
    <property type="match status" value="1"/>
</dbReference>
<dbReference type="GO" id="GO:0031083">
    <property type="term" value="C:BLOC-1 complex"/>
    <property type="evidence" value="ECO:0007669"/>
    <property type="project" value="TreeGrafter"/>
</dbReference>
<protein>
    <recommendedName>
        <fullName evidence="6">Biogenesis of lysosome-related organelles complex 1 subunit 2</fullName>
    </recommendedName>
</protein>
<accession>A0A2T9ZGN1</accession>
<keyword evidence="2" id="KW-0175">Coiled coil</keyword>
<evidence type="ECO:0000313" key="5">
    <source>
        <dbReference type="Proteomes" id="UP000245609"/>
    </source>
</evidence>
<dbReference type="PANTHER" id="PTHR46479">
    <property type="entry name" value="BIOGENESIS OF LYSOSOME-RELATED ORGANELLES COMPLEX 1 SUBUNIT 2"/>
    <property type="match status" value="1"/>
</dbReference>
<dbReference type="GO" id="GO:0043015">
    <property type="term" value="F:gamma-tubulin binding"/>
    <property type="evidence" value="ECO:0007669"/>
    <property type="project" value="TreeGrafter"/>
</dbReference>
<evidence type="ECO:0000256" key="2">
    <source>
        <dbReference type="SAM" id="Coils"/>
    </source>
</evidence>
<sequence>MIGDKLKDQELTKKANDCFEHVGKYLVAELSGNADLELLEQMNLTAKERVEKLSLESTELVTTASKIQRNYKQIETFASKIDDISRHIDALKELADELNAYSKDLETKFNKYM</sequence>
<comment type="similarity">
    <text evidence="1">Belongs to the BLOC1S2 family.</text>
</comment>
<organism evidence="4 5">
    <name type="scientific">Smittium megazygosporum</name>
    <dbReference type="NCBI Taxonomy" id="133381"/>
    <lineage>
        <taxon>Eukaryota</taxon>
        <taxon>Fungi</taxon>
        <taxon>Fungi incertae sedis</taxon>
        <taxon>Zoopagomycota</taxon>
        <taxon>Kickxellomycotina</taxon>
        <taxon>Harpellomycetes</taxon>
        <taxon>Harpellales</taxon>
        <taxon>Legeriomycetaceae</taxon>
        <taxon>Smittium</taxon>
    </lineage>
</organism>
<gene>
    <name evidence="4" type="ORF">BB560_001790</name>
    <name evidence="3" type="ORF">BB560_006530</name>
</gene>
<keyword evidence="5" id="KW-1185">Reference proteome</keyword>
<dbReference type="OrthoDB" id="244061at2759"/>
<name>A0A2T9ZGN1_9FUNG</name>
<dbReference type="GO" id="GO:0016197">
    <property type="term" value="P:endosomal transport"/>
    <property type="evidence" value="ECO:0007669"/>
    <property type="project" value="TreeGrafter"/>
</dbReference>
<feature type="coiled-coil region" evidence="2">
    <location>
        <begin position="84"/>
        <end position="111"/>
    </location>
</feature>
<proteinExistence type="inferred from homology"/>
<dbReference type="STRING" id="133381.A0A2T9ZGN1"/>
<evidence type="ECO:0000313" key="4">
    <source>
        <dbReference type="EMBL" id="PVV03720.1"/>
    </source>
</evidence>
<dbReference type="Proteomes" id="UP000245609">
    <property type="component" value="Unassembled WGS sequence"/>
</dbReference>
<evidence type="ECO:0000313" key="3">
    <source>
        <dbReference type="EMBL" id="PVU87221.1"/>
    </source>
</evidence>
<reference evidence="4 5" key="1">
    <citation type="journal article" date="2018" name="MBio">
        <title>Comparative Genomics Reveals the Core Gene Toolbox for the Fungus-Insect Symbiosis.</title>
        <authorList>
            <person name="Wang Y."/>
            <person name="Stata M."/>
            <person name="Wang W."/>
            <person name="Stajich J.E."/>
            <person name="White M.M."/>
            <person name="Moncalvo J.M."/>
        </authorList>
    </citation>
    <scope>NUCLEOTIDE SEQUENCE [LARGE SCALE GENOMIC DNA]</scope>
    <source>
        <strain evidence="4 5">SC-DP-2</strain>
    </source>
</reference>
<evidence type="ECO:0000256" key="1">
    <source>
        <dbReference type="ARBA" id="ARBA00008468"/>
    </source>
</evidence>
<evidence type="ECO:0008006" key="6">
    <source>
        <dbReference type="Google" id="ProtNLM"/>
    </source>
</evidence>
<dbReference type="PANTHER" id="PTHR46479:SF1">
    <property type="entry name" value="BIOGENESIS OF LYSOSOME-RELATED ORGANELLES COMPLEX 1 SUBUNIT 2"/>
    <property type="match status" value="1"/>
</dbReference>
<comment type="caution">
    <text evidence="4">The sequence shown here is derived from an EMBL/GenBank/DDBJ whole genome shotgun (WGS) entry which is preliminary data.</text>
</comment>
<dbReference type="EMBL" id="MBFS01000199">
    <property type="protein sequence ID" value="PVV03720.1"/>
    <property type="molecule type" value="Genomic_DNA"/>
</dbReference>